<protein>
    <recommendedName>
        <fullName evidence="3">ComK protein</fullName>
    </recommendedName>
</protein>
<dbReference type="EMBL" id="FOCC01000005">
    <property type="protein sequence ID" value="SEM59599.1"/>
    <property type="molecule type" value="Genomic_DNA"/>
</dbReference>
<reference evidence="1 2" key="1">
    <citation type="submission" date="2016-10" db="EMBL/GenBank/DDBJ databases">
        <authorList>
            <person name="Varghese N."/>
            <person name="Submissions S."/>
        </authorList>
    </citation>
    <scope>NUCLEOTIDE SEQUENCE [LARGE SCALE GENOMIC DNA]</scope>
    <source>
        <strain evidence="1 2">WC1T17</strain>
    </source>
</reference>
<proteinExistence type="predicted"/>
<comment type="caution">
    <text evidence="1">The sequence shown here is derived from an EMBL/GenBank/DDBJ whole genome shotgun (WGS) entry which is preliminary data.</text>
</comment>
<evidence type="ECO:0008006" key="3">
    <source>
        <dbReference type="Google" id="ProtNLM"/>
    </source>
</evidence>
<organism evidence="1 2">
    <name type="scientific">Ligilactobacillus ruminis</name>
    <dbReference type="NCBI Taxonomy" id="1623"/>
    <lineage>
        <taxon>Bacteria</taxon>
        <taxon>Bacillati</taxon>
        <taxon>Bacillota</taxon>
        <taxon>Bacilli</taxon>
        <taxon>Lactobacillales</taxon>
        <taxon>Lactobacillaceae</taxon>
        <taxon>Ligilactobacillus</taxon>
    </lineage>
</organism>
<dbReference type="Proteomes" id="UP000182089">
    <property type="component" value="Unassembled WGS sequence"/>
</dbReference>
<accession>A0ABY1AB08</accession>
<gene>
    <name evidence="1" type="ORF">SAMN05216431_1053</name>
</gene>
<sequence>MCKTVDLSQTGLAQLLKLALYQPEAAIHPQKTNLILDVHLKNYQHFGPINALIINDYQIIATPKYTKSLINNFIAKQKLGFLFERTCLPQNKRRIGPLAYVWGEMILMPLSGTSRHSTSWVMLNKIHQTKITNNFVLFQFVQGGLWYQLNVFKDTYQANQKICQKLYRMQHEAVGELLESFDFHKSEQIYQAAKKNYQPSSLKMLQTNAEQLLVTLTLKAVYGKDYQPYVTDTVNFIDRHYNKLYA</sequence>
<evidence type="ECO:0000313" key="1">
    <source>
        <dbReference type="EMBL" id="SEM59599.1"/>
    </source>
</evidence>
<evidence type="ECO:0000313" key="2">
    <source>
        <dbReference type="Proteomes" id="UP000182089"/>
    </source>
</evidence>
<name>A0ABY1AB08_9LACO</name>